<feature type="compositionally biased region" description="Polar residues" evidence="6">
    <location>
        <begin position="182"/>
        <end position="192"/>
    </location>
</feature>
<dbReference type="InterPro" id="IPR007219">
    <property type="entry name" value="XnlR_reg_dom"/>
</dbReference>
<dbReference type="PROSITE" id="PS00463">
    <property type="entry name" value="ZN2_CY6_FUNGAL_1"/>
    <property type="match status" value="1"/>
</dbReference>
<evidence type="ECO:0000259" key="7">
    <source>
        <dbReference type="PROSITE" id="PS50048"/>
    </source>
</evidence>
<dbReference type="VEuPathDB" id="FungiDB:EYZ11_010701"/>
<keyword evidence="1" id="KW-0479">Metal-binding</keyword>
<dbReference type="EMBL" id="QUQM01000007">
    <property type="protein sequence ID" value="KAA8645604.1"/>
    <property type="molecule type" value="Genomic_DNA"/>
</dbReference>
<dbReference type="AlphaFoldDB" id="A0A5M9MJM0"/>
<dbReference type="Pfam" id="PF04082">
    <property type="entry name" value="Fungal_trans"/>
    <property type="match status" value="1"/>
</dbReference>
<dbReference type="GO" id="GO:0008270">
    <property type="term" value="F:zinc ion binding"/>
    <property type="evidence" value="ECO:0007669"/>
    <property type="project" value="InterPro"/>
</dbReference>
<dbReference type="GO" id="GO:0006351">
    <property type="term" value="P:DNA-templated transcription"/>
    <property type="evidence" value="ECO:0007669"/>
    <property type="project" value="InterPro"/>
</dbReference>
<sequence>MERLTKPYHPYDDPSNIDSGAPRFDDRPAMPPVASVWSWDHLQPPGFNPYLTTQYWERPEFPAHISSTSSSPRGMPGSIPKVPIPRTQSLSSRSERRRSARACESCRQRKIKCDGNKPICRQCLEHDLRCTYLDVKRVRDQKQLGLLARKVESYEKLLREVESEVEPCTARKVRKALKASGPRSSTDETSSNMEDDSESIGSLDNIDMIDEDMNRSEMTIATGHFGKNSEISWMQRLEDEAERLSRQSSESVEDATQSSGQQSRHKQVFSISTLSYHLDDLSIPFLHWVDPYALPPKELADQFFEAYMESVHPVFMVIRRSTFASQCQQFFKQPLRPPRRWLAILNLIFAIGCRHLRFVNGTNDSDMDDWVYLNRARKLSLSGNVLFEHADLQQVQVEFLAALYLLSVDQVNRAFTMSSLAFRSALALGINLRFADDRTQNASKEARSRLWWSIYLFEYLLTSITGRVSCVGDSLTAAPLPVPYEEEYFTRPEALCLLQDTPLRASRLKMTLLQSEDEIQSSAEWLATCPTSPSLFFYCLADLTTITQAVASKVYSIRGLRDRASQVEQRIRNYTVTLESWRFKIPEAYRFTEPHSDRPAIPENGPFLRERVYLAFFFYSAKISLCRPCLSHSTTKPDDPSEQLSHRGRFRAEMALTCLRSSCSLIAILPDDPGLIWLSQHAPWWAILHFLMQATTALLLGLTFFPKVDDETRSLSPALSVPIMFASTRKAFRWLHAMSHQNQAFRRAFLSCESFIRRIAPRLGLDIGDFPDGSALSPVTVLPGNANFGLWTSGFGPLAA</sequence>
<feature type="region of interest" description="Disordered" evidence="6">
    <location>
        <begin position="238"/>
        <end position="264"/>
    </location>
</feature>
<evidence type="ECO:0000256" key="6">
    <source>
        <dbReference type="SAM" id="MobiDB-lite"/>
    </source>
</evidence>
<evidence type="ECO:0000313" key="9">
    <source>
        <dbReference type="Proteomes" id="UP000324241"/>
    </source>
</evidence>
<feature type="compositionally biased region" description="Polar residues" evidence="6">
    <location>
        <begin position="246"/>
        <end position="262"/>
    </location>
</feature>
<dbReference type="InterPro" id="IPR053230">
    <property type="entry name" value="Trans_reg_galc"/>
</dbReference>
<evidence type="ECO:0000256" key="1">
    <source>
        <dbReference type="ARBA" id="ARBA00022723"/>
    </source>
</evidence>
<comment type="caution">
    <text evidence="8">The sequence shown here is derived from an EMBL/GenBank/DDBJ whole genome shotgun (WGS) entry which is preliminary data.</text>
</comment>
<gene>
    <name evidence="8" type="ORF">ATNIH1004_007023</name>
</gene>
<evidence type="ECO:0000313" key="8">
    <source>
        <dbReference type="EMBL" id="KAA8645604.1"/>
    </source>
</evidence>
<dbReference type="Gene3D" id="4.10.240.10">
    <property type="entry name" value="Zn(2)-C6 fungal-type DNA-binding domain"/>
    <property type="match status" value="1"/>
</dbReference>
<dbReference type="Proteomes" id="UP000324241">
    <property type="component" value="Unassembled WGS sequence"/>
</dbReference>
<proteinExistence type="predicted"/>
<dbReference type="CDD" id="cd12148">
    <property type="entry name" value="fungal_TF_MHR"/>
    <property type="match status" value="1"/>
</dbReference>
<dbReference type="SMART" id="SM00066">
    <property type="entry name" value="GAL4"/>
    <property type="match status" value="1"/>
</dbReference>
<evidence type="ECO:0000256" key="5">
    <source>
        <dbReference type="ARBA" id="ARBA00023242"/>
    </source>
</evidence>
<dbReference type="GO" id="GO:0009893">
    <property type="term" value="P:positive regulation of metabolic process"/>
    <property type="evidence" value="ECO:0007669"/>
    <property type="project" value="UniProtKB-ARBA"/>
</dbReference>
<reference evidence="8 9" key="1">
    <citation type="submission" date="2019-08" db="EMBL/GenBank/DDBJ databases">
        <title>The genome sequence of a newly discovered highly antifungal drug resistant Aspergillus species, Aspergillus tanneri NIH 1004.</title>
        <authorList>
            <person name="Mounaud S."/>
            <person name="Singh I."/>
            <person name="Joardar V."/>
            <person name="Pakala S."/>
            <person name="Pakala S."/>
            <person name="Venepally P."/>
            <person name="Chung J.K."/>
            <person name="Losada L."/>
            <person name="Nierman W.C."/>
        </authorList>
    </citation>
    <scope>NUCLEOTIDE SEQUENCE [LARGE SCALE GENOMIC DNA]</scope>
    <source>
        <strain evidence="8 9">NIH1004</strain>
    </source>
</reference>
<organism evidence="8 9">
    <name type="scientific">Aspergillus tanneri</name>
    <dbReference type="NCBI Taxonomy" id="1220188"/>
    <lineage>
        <taxon>Eukaryota</taxon>
        <taxon>Fungi</taxon>
        <taxon>Dikarya</taxon>
        <taxon>Ascomycota</taxon>
        <taxon>Pezizomycotina</taxon>
        <taxon>Eurotiomycetes</taxon>
        <taxon>Eurotiomycetidae</taxon>
        <taxon>Eurotiales</taxon>
        <taxon>Aspergillaceae</taxon>
        <taxon>Aspergillus</taxon>
        <taxon>Aspergillus subgen. Circumdati</taxon>
    </lineage>
</organism>
<dbReference type="OrthoDB" id="5296287at2759"/>
<feature type="region of interest" description="Disordered" evidence="6">
    <location>
        <begin position="174"/>
        <end position="203"/>
    </location>
</feature>
<keyword evidence="3" id="KW-0238">DNA-binding</keyword>
<dbReference type="GO" id="GO:0000981">
    <property type="term" value="F:DNA-binding transcription factor activity, RNA polymerase II-specific"/>
    <property type="evidence" value="ECO:0007669"/>
    <property type="project" value="InterPro"/>
</dbReference>
<dbReference type="RefSeq" id="XP_033424965.1">
    <property type="nucleotide sequence ID" value="XM_033571650.1"/>
</dbReference>
<accession>A0A5M9MJM0</accession>
<evidence type="ECO:0000256" key="3">
    <source>
        <dbReference type="ARBA" id="ARBA00023125"/>
    </source>
</evidence>
<dbReference type="GO" id="GO:0003677">
    <property type="term" value="F:DNA binding"/>
    <property type="evidence" value="ECO:0007669"/>
    <property type="project" value="UniProtKB-KW"/>
</dbReference>
<name>A0A5M9MJM0_9EURO</name>
<dbReference type="Pfam" id="PF00172">
    <property type="entry name" value="Zn_clus"/>
    <property type="match status" value="1"/>
</dbReference>
<evidence type="ECO:0000256" key="2">
    <source>
        <dbReference type="ARBA" id="ARBA00023015"/>
    </source>
</evidence>
<keyword evidence="5" id="KW-0539">Nucleus</keyword>
<feature type="region of interest" description="Disordered" evidence="6">
    <location>
        <begin position="63"/>
        <end position="98"/>
    </location>
</feature>
<dbReference type="GeneID" id="54329725"/>
<dbReference type="PANTHER" id="PTHR47654:SF4">
    <property type="entry name" value="ZN(II)2CYS6 TRANSCRIPTION FACTOR (EUROFUNG)"/>
    <property type="match status" value="1"/>
</dbReference>
<dbReference type="PRINTS" id="PR00755">
    <property type="entry name" value="AFLATOXINBRP"/>
</dbReference>
<feature type="domain" description="Zn(2)-C6 fungal-type" evidence="7">
    <location>
        <begin position="102"/>
        <end position="132"/>
    </location>
</feature>
<keyword evidence="2" id="KW-0805">Transcription regulation</keyword>
<dbReference type="CDD" id="cd00067">
    <property type="entry name" value="GAL4"/>
    <property type="match status" value="1"/>
</dbReference>
<dbReference type="SMART" id="SM00906">
    <property type="entry name" value="Fungal_trans"/>
    <property type="match status" value="1"/>
</dbReference>
<dbReference type="InterPro" id="IPR036864">
    <property type="entry name" value="Zn2-C6_fun-type_DNA-bd_sf"/>
</dbReference>
<dbReference type="PROSITE" id="PS50048">
    <property type="entry name" value="ZN2_CY6_FUNGAL_2"/>
    <property type="match status" value="1"/>
</dbReference>
<dbReference type="SUPFAM" id="SSF57701">
    <property type="entry name" value="Zn2/Cys6 DNA-binding domain"/>
    <property type="match status" value="1"/>
</dbReference>
<protein>
    <recommendedName>
        <fullName evidence="7">Zn(2)-C6 fungal-type domain-containing protein</fullName>
    </recommendedName>
</protein>
<feature type="region of interest" description="Disordered" evidence="6">
    <location>
        <begin position="1"/>
        <end position="30"/>
    </location>
</feature>
<dbReference type="PANTHER" id="PTHR47654">
    <property type="entry name" value="ZN(II)2CYS6 TRANSCRIPTION FACTOR (EUROFUNG)-RELATED"/>
    <property type="match status" value="1"/>
</dbReference>
<keyword evidence="4" id="KW-0804">Transcription</keyword>
<feature type="compositionally biased region" description="Basic and acidic residues" evidence="6">
    <location>
        <begin position="1"/>
        <end position="12"/>
    </location>
</feature>
<dbReference type="InterPro" id="IPR001138">
    <property type="entry name" value="Zn2Cys6_DnaBD"/>
</dbReference>
<evidence type="ECO:0000256" key="4">
    <source>
        <dbReference type="ARBA" id="ARBA00023163"/>
    </source>
</evidence>